<sequence length="183" mass="20647">LATYCKSKSKKARKLGVPFALDYGVPFALGNVISHVHNISFLIWHHEHPCVYKLVQLATLVHMDIKAFPSCPSVPLLIANSIVHQMKVAVPLAPHCFTQCSPGALMAFSSRPSVPLLITNRRNFILFMIAMKYQWITSSSENFCLDSADFTQIAFPTVLMFFLVTQVRNCEDESRILNDLHRI</sequence>
<reference evidence="1 2" key="1">
    <citation type="submission" date="2015-05" db="EMBL/GenBank/DDBJ databases">
        <title>Evolution of Trichinella species and genotypes.</title>
        <authorList>
            <person name="Korhonen P.K."/>
            <person name="Edoardo P."/>
            <person name="Giuseppe L.R."/>
            <person name="Gasser R.B."/>
        </authorList>
    </citation>
    <scope>NUCLEOTIDE SEQUENCE [LARGE SCALE GENOMIC DNA]</scope>
    <source>
        <strain evidence="1">ISS10</strain>
    </source>
</reference>
<accession>A0A0V1KMF8</accession>
<dbReference type="Proteomes" id="UP000054721">
    <property type="component" value="Unassembled WGS sequence"/>
</dbReference>
<dbReference type="OrthoDB" id="5933341at2759"/>
<gene>
    <name evidence="1" type="ORF">T02_6522</name>
</gene>
<protein>
    <submittedName>
        <fullName evidence="1">Uncharacterized protein</fullName>
    </submittedName>
</protein>
<dbReference type="AlphaFoldDB" id="A0A0V1KMF8"/>
<proteinExistence type="predicted"/>
<evidence type="ECO:0000313" key="2">
    <source>
        <dbReference type="Proteomes" id="UP000054721"/>
    </source>
</evidence>
<evidence type="ECO:0000313" key="1">
    <source>
        <dbReference type="EMBL" id="KRZ48415.1"/>
    </source>
</evidence>
<organism evidence="1 2">
    <name type="scientific">Trichinella nativa</name>
    <dbReference type="NCBI Taxonomy" id="6335"/>
    <lineage>
        <taxon>Eukaryota</taxon>
        <taxon>Metazoa</taxon>
        <taxon>Ecdysozoa</taxon>
        <taxon>Nematoda</taxon>
        <taxon>Enoplea</taxon>
        <taxon>Dorylaimia</taxon>
        <taxon>Trichinellida</taxon>
        <taxon>Trichinellidae</taxon>
        <taxon>Trichinella</taxon>
    </lineage>
</organism>
<keyword evidence="2" id="KW-1185">Reference proteome</keyword>
<feature type="non-terminal residue" evidence="1">
    <location>
        <position position="1"/>
    </location>
</feature>
<comment type="caution">
    <text evidence="1">The sequence shown here is derived from an EMBL/GenBank/DDBJ whole genome shotgun (WGS) entry which is preliminary data.</text>
</comment>
<dbReference type="EMBL" id="JYDW01000411">
    <property type="protein sequence ID" value="KRZ48415.1"/>
    <property type="molecule type" value="Genomic_DNA"/>
</dbReference>
<feature type="non-terminal residue" evidence="1">
    <location>
        <position position="183"/>
    </location>
</feature>
<name>A0A0V1KMF8_9BILA</name>